<protein>
    <recommendedName>
        <fullName evidence="5">Apple domain-containing protein</fullName>
    </recommendedName>
</protein>
<feature type="compositionally biased region" description="Basic and acidic residues" evidence="1">
    <location>
        <begin position="228"/>
        <end position="238"/>
    </location>
</feature>
<accession>A0A0A1TR01</accession>
<feature type="compositionally biased region" description="Basic residues" evidence="1">
    <location>
        <begin position="246"/>
        <end position="257"/>
    </location>
</feature>
<feature type="signal peptide" evidence="2">
    <location>
        <begin position="1"/>
        <end position="16"/>
    </location>
</feature>
<sequence length="257" mass="29579">MKLMFVTFLGAVGALAQSMQMPDNTTHSLGNPFRLVTIQRPVPKCQHSRPSIISYIENKSFNFSQVIFPTDLKAPVYGYTIDKEWLQGHVLQDSMLSVEGTHNENDFRWRCMLKCLENYRCASWGFLMSRTATTKNGLMVCQFYNALAGGILFFKHEKDKTGLELVSVHNLVCPSDVQRYVDMSDVGDQMDYAANNFREMEKDSGLTRSSDGELTEAEEEWLRMREEKRMKEADDNQKWVKPVNGVKRHSEKRRARG</sequence>
<evidence type="ECO:0000256" key="1">
    <source>
        <dbReference type="SAM" id="MobiDB-lite"/>
    </source>
</evidence>
<name>A0A0A1TR01_9HYPO</name>
<dbReference type="HOGENOM" id="CLU_1082537_0_0_1"/>
<evidence type="ECO:0000313" key="4">
    <source>
        <dbReference type="Proteomes" id="UP000039046"/>
    </source>
</evidence>
<proteinExistence type="predicted"/>
<evidence type="ECO:0000313" key="3">
    <source>
        <dbReference type="EMBL" id="CEJ94430.1"/>
    </source>
</evidence>
<keyword evidence="4" id="KW-1185">Reference proteome</keyword>
<dbReference type="AlphaFoldDB" id="A0A0A1TR01"/>
<feature type="chain" id="PRO_5001979691" description="Apple domain-containing protein" evidence="2">
    <location>
        <begin position="17"/>
        <end position="257"/>
    </location>
</feature>
<gene>
    <name evidence="3" type="ORF">VHEMI09964</name>
</gene>
<keyword evidence="2" id="KW-0732">Signal</keyword>
<reference evidence="3 4" key="1">
    <citation type="journal article" date="2015" name="Genome Announc.">
        <title>Draft Genome Sequence and Gene Annotation of the Entomopathogenic Fungus Verticillium hemipterigenum.</title>
        <authorList>
            <person name="Horn F."/>
            <person name="Habel A."/>
            <person name="Scharf D.H."/>
            <person name="Dworschak J."/>
            <person name="Brakhage A.A."/>
            <person name="Guthke R."/>
            <person name="Hertweck C."/>
            <person name="Linde J."/>
        </authorList>
    </citation>
    <scope>NUCLEOTIDE SEQUENCE [LARGE SCALE GENOMIC DNA]</scope>
</reference>
<dbReference type="Proteomes" id="UP000039046">
    <property type="component" value="Unassembled WGS sequence"/>
</dbReference>
<organism evidence="3 4">
    <name type="scientific">[Torrubiella] hemipterigena</name>
    <dbReference type="NCBI Taxonomy" id="1531966"/>
    <lineage>
        <taxon>Eukaryota</taxon>
        <taxon>Fungi</taxon>
        <taxon>Dikarya</taxon>
        <taxon>Ascomycota</taxon>
        <taxon>Pezizomycotina</taxon>
        <taxon>Sordariomycetes</taxon>
        <taxon>Hypocreomycetidae</taxon>
        <taxon>Hypocreales</taxon>
        <taxon>Clavicipitaceae</taxon>
        <taxon>Clavicipitaceae incertae sedis</taxon>
        <taxon>'Torrubiella' clade</taxon>
    </lineage>
</organism>
<dbReference type="EMBL" id="CDHN01000007">
    <property type="protein sequence ID" value="CEJ94430.1"/>
    <property type="molecule type" value="Genomic_DNA"/>
</dbReference>
<feature type="region of interest" description="Disordered" evidence="1">
    <location>
        <begin position="228"/>
        <end position="257"/>
    </location>
</feature>
<evidence type="ECO:0008006" key="5">
    <source>
        <dbReference type="Google" id="ProtNLM"/>
    </source>
</evidence>
<evidence type="ECO:0000256" key="2">
    <source>
        <dbReference type="SAM" id="SignalP"/>
    </source>
</evidence>